<protein>
    <recommendedName>
        <fullName evidence="6">Secreted protein</fullName>
    </recommendedName>
</protein>
<feature type="signal peptide" evidence="2">
    <location>
        <begin position="1"/>
        <end position="31"/>
    </location>
</feature>
<evidence type="ECO:0000256" key="2">
    <source>
        <dbReference type="SAM" id="SignalP"/>
    </source>
</evidence>
<dbReference type="AlphaFoldDB" id="A0A5P2UJ80"/>
<dbReference type="EMBL" id="BMVX01000015">
    <property type="protein sequence ID" value="GGZ77089.1"/>
    <property type="molecule type" value="Genomic_DNA"/>
</dbReference>
<evidence type="ECO:0000313" key="4">
    <source>
        <dbReference type="EMBL" id="QEU79030.1"/>
    </source>
</evidence>
<proteinExistence type="predicted"/>
<keyword evidence="2" id="KW-0732">Signal</keyword>
<evidence type="ECO:0000256" key="1">
    <source>
        <dbReference type="SAM" id="MobiDB-lite"/>
    </source>
</evidence>
<dbReference type="Proteomes" id="UP000326831">
    <property type="component" value="Chromosome"/>
</dbReference>
<name>A0A5P2UJ80_9ACTN</name>
<keyword evidence="5" id="KW-1185">Reference proteome</keyword>
<feature type="compositionally biased region" description="Low complexity" evidence="1">
    <location>
        <begin position="46"/>
        <end position="63"/>
    </location>
</feature>
<evidence type="ECO:0000313" key="5">
    <source>
        <dbReference type="Proteomes" id="UP000326831"/>
    </source>
</evidence>
<dbReference type="PROSITE" id="PS51257">
    <property type="entry name" value="PROKAR_LIPOPROTEIN"/>
    <property type="match status" value="1"/>
</dbReference>
<feature type="chain" id="PRO_5044622761" description="Secreted protein" evidence="2">
    <location>
        <begin position="32"/>
        <end position="196"/>
    </location>
</feature>
<sequence length="196" mass="19933">MGVRYKVKLRGGAVVVMSAALLVALTGCGDAGTPKSSPSTPAAKNGASSAPSAQPKPSGAQSSEPPTVVATSKGEAGIVLDVYSTARDTAGFVTVSGQIKNTGDKPFGNTAPWRGNELKASGVSMAGVTLVDKAGKKRYYVLRDTDGRCLCTTGVVIIEAGQSVPFFAQFPAPPATTSEVEFSFPTFASVTLKISG</sequence>
<dbReference type="KEGG" id="ssub:CP968_12610"/>
<feature type="region of interest" description="Disordered" evidence="1">
    <location>
        <begin position="31"/>
        <end position="70"/>
    </location>
</feature>
<organism evidence="4 5">
    <name type="scientific">Streptomyces subrutilus</name>
    <dbReference type="NCBI Taxonomy" id="36818"/>
    <lineage>
        <taxon>Bacteria</taxon>
        <taxon>Bacillati</taxon>
        <taxon>Actinomycetota</taxon>
        <taxon>Actinomycetes</taxon>
        <taxon>Kitasatosporales</taxon>
        <taxon>Streptomycetaceae</taxon>
        <taxon>Streptomyces</taxon>
    </lineage>
</organism>
<reference evidence="3" key="3">
    <citation type="submission" date="2020-09" db="EMBL/GenBank/DDBJ databases">
        <authorList>
            <person name="Sun Q."/>
            <person name="Ohkuma M."/>
        </authorList>
    </citation>
    <scope>NUCLEOTIDE SEQUENCE</scope>
    <source>
        <strain evidence="3">JCM 4834</strain>
    </source>
</reference>
<reference evidence="3" key="1">
    <citation type="journal article" date="2014" name="Int. J. Syst. Evol. Microbiol.">
        <title>Complete genome sequence of Corynebacterium casei LMG S-19264T (=DSM 44701T), isolated from a smear-ripened cheese.</title>
        <authorList>
            <consortium name="US DOE Joint Genome Institute (JGI-PGF)"/>
            <person name="Walter F."/>
            <person name="Albersmeier A."/>
            <person name="Kalinowski J."/>
            <person name="Ruckert C."/>
        </authorList>
    </citation>
    <scope>NUCLEOTIDE SEQUENCE</scope>
    <source>
        <strain evidence="3">JCM 4834</strain>
    </source>
</reference>
<accession>A0A5P2UJ80</accession>
<gene>
    <name evidence="4" type="ORF">CP968_12610</name>
    <name evidence="3" type="ORF">GCM10010371_41040</name>
</gene>
<dbReference type="Proteomes" id="UP000634660">
    <property type="component" value="Unassembled WGS sequence"/>
</dbReference>
<evidence type="ECO:0008006" key="6">
    <source>
        <dbReference type="Google" id="ProtNLM"/>
    </source>
</evidence>
<reference evidence="4 5" key="2">
    <citation type="submission" date="2017-09" db="EMBL/GenBank/DDBJ databases">
        <authorList>
            <person name="Lee N."/>
            <person name="Cho B.-K."/>
        </authorList>
    </citation>
    <scope>NUCLEOTIDE SEQUENCE [LARGE SCALE GENOMIC DNA]</scope>
    <source>
        <strain evidence="4 5">ATCC 27467</strain>
    </source>
</reference>
<dbReference type="OrthoDB" id="4334774at2"/>
<dbReference type="EMBL" id="CP023701">
    <property type="protein sequence ID" value="QEU79030.1"/>
    <property type="molecule type" value="Genomic_DNA"/>
</dbReference>
<evidence type="ECO:0000313" key="3">
    <source>
        <dbReference type="EMBL" id="GGZ77089.1"/>
    </source>
</evidence>